<feature type="transmembrane region" description="Helical" evidence="7">
    <location>
        <begin position="57"/>
        <end position="77"/>
    </location>
</feature>
<sequence>MDLVSRIQNLPIGKFHYTLLWVVGLGWMFDAMDTGIIAFIMTTLVKDWSLTPAESGWIVSIGFVGMAIGAVCSGALADRFGRKTVFAMTMAIYSIATALCAFAPDLKWLLIFRFIVGLGLGGQLPVAVTLVSEYVPAHVRGRFIVLLESFWGLGWLVAALISYFIIPKFGWHIAFLIGGLPLIYILVIWKKVPESIPYLINRGRIEEAHALVQKLEAEACVQIVHHIEVVPVAMRQKVSFKQLWSGQFARRSLMLWLIWFGIVYSYYGIFTWLPSLLVKQGYDIVKSFEYVLLMILAQLPGYLAAAWFVERLGRKITLAAFIGFCALSAYFFGQADSINSIMFWGCLMSFFNLGAWGVLYTYTPEQYPANIRAFGSGWASAMGRIGGIVAPMVVTHMMVAKNGFNHVFMMFTVVLLAVALVILILGEETQGKRLESIGL</sequence>
<feature type="transmembrane region" description="Helical" evidence="7">
    <location>
        <begin position="171"/>
        <end position="189"/>
    </location>
</feature>
<evidence type="ECO:0000259" key="8">
    <source>
        <dbReference type="PROSITE" id="PS50850"/>
    </source>
</evidence>
<gene>
    <name evidence="9" type="ORF">J512_0888</name>
</gene>
<dbReference type="RefSeq" id="WP_032050817.1">
    <property type="nucleotide sequence ID" value="NZ_JEWH01000007.1"/>
</dbReference>
<feature type="transmembrane region" description="Helical" evidence="7">
    <location>
        <begin position="341"/>
        <end position="362"/>
    </location>
</feature>
<feature type="transmembrane region" description="Helical" evidence="7">
    <location>
        <begin position="290"/>
        <end position="309"/>
    </location>
</feature>
<dbReference type="PROSITE" id="PS50850">
    <property type="entry name" value="MFS"/>
    <property type="match status" value="1"/>
</dbReference>
<evidence type="ECO:0000256" key="1">
    <source>
        <dbReference type="ARBA" id="ARBA00004141"/>
    </source>
</evidence>
<dbReference type="PANTHER" id="PTHR23511">
    <property type="entry name" value="SYNAPTIC VESICLE GLYCOPROTEIN 2"/>
    <property type="match status" value="1"/>
</dbReference>
<keyword evidence="6 7" id="KW-0472">Membrane</keyword>
<comment type="caution">
    <text evidence="9">The sequence shown here is derived from an EMBL/GenBank/DDBJ whole genome shotgun (WGS) entry which is preliminary data.</text>
</comment>
<feature type="transmembrane region" description="Helical" evidence="7">
    <location>
        <begin position="143"/>
        <end position="165"/>
    </location>
</feature>
<evidence type="ECO:0000256" key="5">
    <source>
        <dbReference type="ARBA" id="ARBA00022989"/>
    </source>
</evidence>
<accession>A0A009IQ25</accession>
<evidence type="ECO:0000256" key="2">
    <source>
        <dbReference type="ARBA" id="ARBA00010992"/>
    </source>
</evidence>
<feature type="transmembrane region" description="Helical" evidence="7">
    <location>
        <begin position="110"/>
        <end position="131"/>
    </location>
</feature>
<evidence type="ECO:0000313" key="9">
    <source>
        <dbReference type="EMBL" id="EXB06854.1"/>
    </source>
</evidence>
<evidence type="ECO:0000256" key="7">
    <source>
        <dbReference type="SAM" id="Phobius"/>
    </source>
</evidence>
<feature type="transmembrane region" description="Helical" evidence="7">
    <location>
        <begin position="406"/>
        <end position="426"/>
    </location>
</feature>
<feature type="transmembrane region" description="Helical" evidence="7">
    <location>
        <begin position="316"/>
        <end position="335"/>
    </location>
</feature>
<dbReference type="InterPro" id="IPR020846">
    <property type="entry name" value="MFS_dom"/>
</dbReference>
<evidence type="ECO:0000313" key="10">
    <source>
        <dbReference type="Proteomes" id="UP000020595"/>
    </source>
</evidence>
<dbReference type="EMBL" id="JEWH01000007">
    <property type="protein sequence ID" value="EXB06854.1"/>
    <property type="molecule type" value="Genomic_DNA"/>
</dbReference>
<dbReference type="PATRIC" id="fig|1310613.3.peg.846"/>
<evidence type="ECO:0000256" key="4">
    <source>
        <dbReference type="ARBA" id="ARBA00022692"/>
    </source>
</evidence>
<evidence type="ECO:0000256" key="3">
    <source>
        <dbReference type="ARBA" id="ARBA00022448"/>
    </source>
</evidence>
<dbReference type="GO" id="GO:0016020">
    <property type="term" value="C:membrane"/>
    <property type="evidence" value="ECO:0007669"/>
    <property type="project" value="UniProtKB-SubCell"/>
</dbReference>
<feature type="transmembrane region" description="Helical" evidence="7">
    <location>
        <begin position="374"/>
        <end position="394"/>
    </location>
</feature>
<keyword evidence="3" id="KW-0813">Transport</keyword>
<dbReference type="AlphaFoldDB" id="A0A009IQ25"/>
<feature type="transmembrane region" description="Helical" evidence="7">
    <location>
        <begin position="253"/>
        <end position="270"/>
    </location>
</feature>
<dbReference type="PROSITE" id="PS00217">
    <property type="entry name" value="SUGAR_TRANSPORT_2"/>
    <property type="match status" value="1"/>
</dbReference>
<dbReference type="Gene3D" id="1.20.1250.20">
    <property type="entry name" value="MFS general substrate transporter like domains"/>
    <property type="match status" value="1"/>
</dbReference>
<evidence type="ECO:0000256" key="6">
    <source>
        <dbReference type="ARBA" id="ARBA00023136"/>
    </source>
</evidence>
<organism evidence="9 10">
    <name type="scientific">Acinetobacter baumannii (strain 1295743)</name>
    <dbReference type="NCBI Taxonomy" id="1310613"/>
    <lineage>
        <taxon>Bacteria</taxon>
        <taxon>Pseudomonadati</taxon>
        <taxon>Pseudomonadota</taxon>
        <taxon>Gammaproteobacteria</taxon>
        <taxon>Moraxellales</taxon>
        <taxon>Moraxellaceae</taxon>
        <taxon>Acinetobacter</taxon>
        <taxon>Acinetobacter calcoaceticus/baumannii complex</taxon>
    </lineage>
</organism>
<dbReference type="GO" id="GO:0022857">
    <property type="term" value="F:transmembrane transporter activity"/>
    <property type="evidence" value="ECO:0007669"/>
    <property type="project" value="InterPro"/>
</dbReference>
<keyword evidence="5 7" id="KW-1133">Transmembrane helix</keyword>
<keyword evidence="4 7" id="KW-0812">Transmembrane</keyword>
<comment type="similarity">
    <text evidence="2">Belongs to the major facilitator superfamily. Sugar transporter (TC 2.A.1.1) family.</text>
</comment>
<reference evidence="9 10" key="1">
    <citation type="submission" date="2014-02" db="EMBL/GenBank/DDBJ databases">
        <title>Comparative genomics and transcriptomics to identify genetic mechanisms underlying the emergence of carbapenem resistant Acinetobacter baumannii (CRAb).</title>
        <authorList>
            <person name="Harris A.D."/>
            <person name="Johnson K.J."/>
            <person name="George J."/>
            <person name="Shefchek K."/>
            <person name="Daugherty S.C."/>
            <person name="Parankush S."/>
            <person name="Sadzewicz L."/>
            <person name="Tallon L."/>
            <person name="Sengamalay N."/>
            <person name="Hazen T.H."/>
            <person name="Rasko D.A."/>
        </authorList>
    </citation>
    <scope>NUCLEOTIDE SEQUENCE [LARGE SCALE GENOMIC DNA]</scope>
    <source>
        <strain evidence="9 10">1295743</strain>
    </source>
</reference>
<proteinExistence type="inferred from homology"/>
<comment type="subcellular location">
    <subcellularLocation>
        <location evidence="1">Membrane</location>
        <topology evidence="1">Multi-pass membrane protein</topology>
    </subcellularLocation>
</comment>
<dbReference type="PANTHER" id="PTHR23511:SF34">
    <property type="entry name" value="SYNAPTIC VESICLE GLYCOPROTEIN 2"/>
    <property type="match status" value="1"/>
</dbReference>
<name>A0A009IQ25_ACIB9</name>
<dbReference type="PROSITE" id="PS00216">
    <property type="entry name" value="SUGAR_TRANSPORT_1"/>
    <property type="match status" value="2"/>
</dbReference>
<dbReference type="CDD" id="cd17316">
    <property type="entry name" value="MFS_SV2_like"/>
    <property type="match status" value="1"/>
</dbReference>
<feature type="transmembrane region" description="Helical" evidence="7">
    <location>
        <begin position="20"/>
        <end position="45"/>
    </location>
</feature>
<dbReference type="InterPro" id="IPR005829">
    <property type="entry name" value="Sugar_transporter_CS"/>
</dbReference>
<protein>
    <submittedName>
        <fullName evidence="9">Sugar (And other) transporter family protein</fullName>
    </submittedName>
</protein>
<dbReference type="Proteomes" id="UP000020595">
    <property type="component" value="Unassembled WGS sequence"/>
</dbReference>
<dbReference type="SUPFAM" id="SSF103473">
    <property type="entry name" value="MFS general substrate transporter"/>
    <property type="match status" value="1"/>
</dbReference>
<feature type="domain" description="Major facilitator superfamily (MFS) profile" evidence="8">
    <location>
        <begin position="19"/>
        <end position="430"/>
    </location>
</feature>
<feature type="transmembrane region" description="Helical" evidence="7">
    <location>
        <begin position="84"/>
        <end position="104"/>
    </location>
</feature>
<dbReference type="InterPro" id="IPR005828">
    <property type="entry name" value="MFS_sugar_transport-like"/>
</dbReference>
<dbReference type="Pfam" id="PF00083">
    <property type="entry name" value="Sugar_tr"/>
    <property type="match status" value="1"/>
</dbReference>
<dbReference type="InterPro" id="IPR036259">
    <property type="entry name" value="MFS_trans_sf"/>
</dbReference>